<gene>
    <name evidence="4" type="primary">BURP2</name>
</gene>
<dbReference type="AlphaFoldDB" id="V9LTW4"/>
<dbReference type="InterPro" id="IPR004873">
    <property type="entry name" value="BURP_dom"/>
</dbReference>
<organism evidence="4">
    <name type="scientific">Physcomitrium patens</name>
    <name type="common">Spreading-leaved earth moss</name>
    <name type="synonym">Physcomitrella patens</name>
    <dbReference type="NCBI Taxonomy" id="3218"/>
    <lineage>
        <taxon>Eukaryota</taxon>
        <taxon>Viridiplantae</taxon>
        <taxon>Streptophyta</taxon>
        <taxon>Embryophyta</taxon>
        <taxon>Bryophyta</taxon>
        <taxon>Bryophytina</taxon>
        <taxon>Bryopsida</taxon>
        <taxon>Funariidae</taxon>
        <taxon>Funariales</taxon>
        <taxon>Funariaceae</taxon>
        <taxon>Physcomitrium</taxon>
    </lineage>
</organism>
<keyword evidence="1" id="KW-0732">Signal</keyword>
<dbReference type="Pfam" id="PF03181">
    <property type="entry name" value="BURP"/>
    <property type="match status" value="1"/>
</dbReference>
<evidence type="ECO:0000259" key="3">
    <source>
        <dbReference type="PROSITE" id="PS51277"/>
    </source>
</evidence>
<feature type="domain" description="BURP" evidence="3">
    <location>
        <begin position="148"/>
        <end position="365"/>
    </location>
</feature>
<dbReference type="SMART" id="SM01045">
    <property type="entry name" value="BURP"/>
    <property type="match status" value="1"/>
</dbReference>
<proteinExistence type="predicted"/>
<dbReference type="PANTHER" id="PTHR31458:SF16">
    <property type="entry name" value="BURP DOMAIN-CONTAINING PROTEIN"/>
    <property type="match status" value="1"/>
</dbReference>
<protein>
    <submittedName>
        <fullName evidence="4">BURP domain RD22-like protein</fullName>
    </submittedName>
</protein>
<evidence type="ECO:0000256" key="2">
    <source>
        <dbReference type="ARBA" id="ARBA00023180"/>
    </source>
</evidence>
<dbReference type="EMBL" id="JQ290006">
    <property type="protein sequence ID" value="AFV47141.1"/>
    <property type="molecule type" value="Genomic_DNA"/>
</dbReference>
<evidence type="ECO:0000256" key="1">
    <source>
        <dbReference type="ARBA" id="ARBA00022729"/>
    </source>
</evidence>
<reference evidence="4" key="1">
    <citation type="submission" date="2011-12" db="EMBL/GenBank/DDBJ databases">
        <title>Isolation and characterization of a gene with BURP domain from Physcomitrella patens.</title>
        <authorList>
            <person name="Yu S."/>
            <person name="Liu Z."/>
            <person name="Wen G."/>
            <person name="Luo L."/>
        </authorList>
    </citation>
    <scope>NUCLEOTIDE SEQUENCE</scope>
</reference>
<accession>V9LTW4</accession>
<keyword evidence="2" id="KW-0325">Glycoprotein</keyword>
<dbReference type="InterPro" id="IPR051897">
    <property type="entry name" value="PG-associated_BURP"/>
</dbReference>
<evidence type="ECO:0000313" key="4">
    <source>
        <dbReference type="EMBL" id="AFV47141.1"/>
    </source>
</evidence>
<dbReference type="PANTHER" id="PTHR31458">
    <property type="entry name" value="POLYGALACTURONASE 1 BETA-LIKE PROTEIN 2"/>
    <property type="match status" value="1"/>
</dbReference>
<name>V9LTW4_PHYPA</name>
<dbReference type="PROSITE" id="PS51277">
    <property type="entry name" value="BURP"/>
    <property type="match status" value="1"/>
</dbReference>
<sequence length="367" mass="40217">MLSELRLGSFSSISRAPMAGYWTSFLVYYLRVLVLTEAATKASNAPAFRHWEENSPTVNIPNHFRGSVSPLRRSVEEKRFNSAVTRGAIFPPSTASFCRAAGFICVEDVNITPYNSEPVGTLNAVPLARGSPGRTMGIKTINDFQFDFFLEENLAKGATMNLAENLHDPIPKRSFLPKAVADTLTPLTTSNLPKLRHTFNIGENTKMATIMGTAAYLCENPPLPGEERACPASVEDMAEFVSSQLGRNATMLKTRGAPGNAPAQKKPVIVKDFTKHSVEEGKKIVVCHNLMFPSQLYYCHHVTGTKLVEASLAADDGYIIHGVAVCHLNTTMWASEHPAFAALNIPRGAEACHWTSQNDLIWVPVQQ</sequence>